<feature type="transmembrane region" description="Helical" evidence="1">
    <location>
        <begin position="184"/>
        <end position="202"/>
    </location>
</feature>
<dbReference type="RefSeq" id="WP_209532899.1">
    <property type="nucleotide sequence ID" value="NZ_JAEEGA010000027.1"/>
</dbReference>
<dbReference type="GO" id="GO:0008654">
    <property type="term" value="P:phospholipid biosynthetic process"/>
    <property type="evidence" value="ECO:0007669"/>
    <property type="project" value="InterPro"/>
</dbReference>
<accession>A0A940PGG7</accession>
<name>A0A940PGG7_9ENTE</name>
<keyword evidence="3" id="KW-1185">Reference proteome</keyword>
<keyword evidence="1" id="KW-0472">Membrane</keyword>
<gene>
    <name evidence="2" type="ORF">I6N95_25795</name>
</gene>
<dbReference type="Pfam" id="PF01066">
    <property type="entry name" value="CDP-OH_P_transf"/>
    <property type="match status" value="1"/>
</dbReference>
<evidence type="ECO:0000313" key="2">
    <source>
        <dbReference type="EMBL" id="MBP1044425.1"/>
    </source>
</evidence>
<dbReference type="InterPro" id="IPR043130">
    <property type="entry name" value="CDP-OH_PTrfase_TM_dom"/>
</dbReference>
<feature type="transmembrane region" description="Helical" evidence="1">
    <location>
        <begin position="133"/>
        <end position="152"/>
    </location>
</feature>
<feature type="transmembrane region" description="Helical" evidence="1">
    <location>
        <begin position="65"/>
        <end position="87"/>
    </location>
</feature>
<feature type="transmembrane region" description="Helical" evidence="1">
    <location>
        <begin position="93"/>
        <end position="112"/>
    </location>
</feature>
<comment type="caution">
    <text evidence="2">The sequence shown here is derived from an EMBL/GenBank/DDBJ whole genome shotgun (WGS) entry which is preliminary data.</text>
</comment>
<evidence type="ECO:0000313" key="3">
    <source>
        <dbReference type="Proteomes" id="UP000674938"/>
    </source>
</evidence>
<reference evidence="2" key="1">
    <citation type="submission" date="2020-12" db="EMBL/GenBank/DDBJ databases">
        <title>Vagococcus allomyrinae sp. nov. and Enterococcus lavae sp. nov., isolated from the larvae of Allomyrina dichotoma.</title>
        <authorList>
            <person name="Lee S.D."/>
        </authorList>
    </citation>
    <scope>NUCLEOTIDE SEQUENCE</scope>
    <source>
        <strain evidence="2">BWB3-3</strain>
    </source>
</reference>
<dbReference type="GO" id="GO:0016020">
    <property type="term" value="C:membrane"/>
    <property type="evidence" value="ECO:0007669"/>
    <property type="project" value="InterPro"/>
</dbReference>
<dbReference type="EMBL" id="JAEEGA010000027">
    <property type="protein sequence ID" value="MBP1044425.1"/>
    <property type="molecule type" value="Genomic_DNA"/>
</dbReference>
<keyword evidence="1" id="KW-0812">Transmembrane</keyword>
<dbReference type="GO" id="GO:0016780">
    <property type="term" value="F:phosphotransferase activity, for other substituted phosphate groups"/>
    <property type="evidence" value="ECO:0007669"/>
    <property type="project" value="InterPro"/>
</dbReference>
<keyword evidence="1" id="KW-1133">Transmembrane helix</keyword>
<feature type="transmembrane region" description="Helical" evidence="1">
    <location>
        <begin position="34"/>
        <end position="53"/>
    </location>
</feature>
<organism evidence="2 3">
    <name type="scientific">Vagococcus allomyrinae</name>
    <dbReference type="NCBI Taxonomy" id="2794353"/>
    <lineage>
        <taxon>Bacteria</taxon>
        <taxon>Bacillati</taxon>
        <taxon>Bacillota</taxon>
        <taxon>Bacilli</taxon>
        <taxon>Lactobacillales</taxon>
        <taxon>Enterococcaceae</taxon>
        <taxon>Vagococcus</taxon>
    </lineage>
</organism>
<dbReference type="Gene3D" id="1.20.120.1760">
    <property type="match status" value="1"/>
</dbReference>
<dbReference type="AlphaFoldDB" id="A0A940PGG7"/>
<sequence length="203" mass="22649">MVIGTYNKTVLITYIGICLSIVGMVVALNGNSQLGLVCFIFAGICDLFDGKFANLFKRNDYQKDFGVEIDSLGDMINFVAFPIILSYSMGLRAWWQLVVYIIYALAAITRLAHFNVMAKSGSPAAKTHFQGLPVTYSALLFPTIWLLLQLVLSSYFSLVYSGLFLVIALLFIVNIKIPKPGKKSYLFFGILSLVVSYLILTWR</sequence>
<proteinExistence type="predicted"/>
<protein>
    <submittedName>
        <fullName evidence="2">CDP-alcohol phosphatidyltransferase family protein</fullName>
    </submittedName>
</protein>
<dbReference type="InterPro" id="IPR000462">
    <property type="entry name" value="CDP-OH_P_trans"/>
</dbReference>
<feature type="transmembrane region" description="Helical" evidence="1">
    <location>
        <begin position="9"/>
        <end position="28"/>
    </location>
</feature>
<feature type="transmembrane region" description="Helical" evidence="1">
    <location>
        <begin position="158"/>
        <end position="177"/>
    </location>
</feature>
<dbReference type="Proteomes" id="UP000674938">
    <property type="component" value="Unassembled WGS sequence"/>
</dbReference>
<evidence type="ECO:0000256" key="1">
    <source>
        <dbReference type="SAM" id="Phobius"/>
    </source>
</evidence>